<proteinExistence type="predicted"/>
<dbReference type="EMBL" id="FOOI01000028">
    <property type="protein sequence ID" value="SFH68335.1"/>
    <property type="molecule type" value="Genomic_DNA"/>
</dbReference>
<evidence type="ECO:0000259" key="1">
    <source>
        <dbReference type="Pfam" id="PF01636"/>
    </source>
</evidence>
<keyword evidence="3" id="KW-0808">Transferase</keyword>
<dbReference type="RefSeq" id="WP_139239260.1">
    <property type="nucleotide sequence ID" value="NZ_FOOI01000028.1"/>
</dbReference>
<feature type="domain" description="Aminoglycoside phosphotransferase" evidence="1">
    <location>
        <begin position="491"/>
        <end position="676"/>
    </location>
</feature>
<name>A0A1I3C194_9ACTN</name>
<dbReference type="InterPro" id="IPR002575">
    <property type="entry name" value="Aminoglycoside_PTrfase"/>
</dbReference>
<dbReference type="Pfam" id="PF01636">
    <property type="entry name" value="APH"/>
    <property type="match status" value="2"/>
</dbReference>
<dbReference type="AlphaFoldDB" id="A0A1I3C194"/>
<evidence type="ECO:0000313" key="2">
    <source>
        <dbReference type="EMBL" id="NYH84076.1"/>
    </source>
</evidence>
<evidence type="ECO:0000313" key="3">
    <source>
        <dbReference type="EMBL" id="SFH68335.1"/>
    </source>
</evidence>
<dbReference type="Proteomes" id="UP000533017">
    <property type="component" value="Unassembled WGS sequence"/>
</dbReference>
<reference evidence="3 4" key="1">
    <citation type="submission" date="2016-10" db="EMBL/GenBank/DDBJ databases">
        <authorList>
            <person name="de Groot N.N."/>
        </authorList>
    </citation>
    <scope>NUCLEOTIDE SEQUENCE [LARGE SCALE GENOMIC DNA]</scope>
    <source>
        <strain evidence="3 4">CPCC 202808</strain>
    </source>
</reference>
<dbReference type="EMBL" id="JACBZA010000001">
    <property type="protein sequence ID" value="NYH84076.1"/>
    <property type="molecule type" value="Genomic_DNA"/>
</dbReference>
<protein>
    <submittedName>
        <fullName evidence="2">Aminoglycoside phosphotransferase (APT) family kinase protein</fullName>
    </submittedName>
    <submittedName>
        <fullName evidence="3">Phosphotransferase enzyme family protein</fullName>
    </submittedName>
</protein>
<sequence>MSVEAFTTTGALLAGLDPALPHLGEVMAEASRTPGFTPHDARWTPGERCVLAYRVTSPAGTDTFAAWEVTPDGSTRHDYRADPALPGLARAADEAAVGDLLAARLDAGAAHGCVIEPVRYRPGSRCVLRYRLRTDTGVHVMYAKVFRSTAETAAETTAETAAPGVPAVLTELATAAPRWLLARLVVTWPDHAVLVHEGVEGHRLSDLLRDPTVPTRVRVRLAYRLGTLLARLHGQQVAAPHRTGADVLRVVSESLSAARQADPYVGRRLTASLDRLSSWQPTGGEQVLGHGGFRLGQVVAAGNRLTLLDLDGVCRCDAERDLGAALAHLLWQGVRHAGERSTVEAAGRAFVAGYERRAGRVDPDALAWWRSLALVSLAARRYRRLEVSGWRRVPALLDGLERLVAAIPTRTSAPLAGHLLDRHAMTRALRPELVPVAAEPARLDVTAARLIKHAPGRRTVLRYAVRGLRPGVPTQLVGKLFVHPHRAALADANLRALADGPFKGQGALRVPEPLPSPLERGLMLYRHCAGIHLDRLDGMAAIAGVRAAARWLARLHGCDVILPRRLDLSAECASGRGWASLVADREPDLLGLAWRLADGWARAAQLTPLGADVPIHKDFHAGHVLVDVAVTVIDLDEVRMGDPALDVAHFCAYLDLRADPAHAGALRRAFLEEYAAAVGRPDLGRTALFGAYTWLKIAKQLVLGTGPHRCADGPARTREVARALQRGLGCLDT</sequence>
<dbReference type="InterPro" id="IPR011009">
    <property type="entry name" value="Kinase-like_dom_sf"/>
</dbReference>
<keyword evidence="2" id="KW-0418">Kinase</keyword>
<evidence type="ECO:0000313" key="5">
    <source>
        <dbReference type="Proteomes" id="UP000533017"/>
    </source>
</evidence>
<organism evidence="3 4">
    <name type="scientific">Actinopolymorpha cephalotaxi</name>
    <dbReference type="NCBI Taxonomy" id="504797"/>
    <lineage>
        <taxon>Bacteria</taxon>
        <taxon>Bacillati</taxon>
        <taxon>Actinomycetota</taxon>
        <taxon>Actinomycetes</taxon>
        <taxon>Propionibacteriales</taxon>
        <taxon>Actinopolymorphaceae</taxon>
        <taxon>Actinopolymorpha</taxon>
    </lineage>
</organism>
<reference evidence="2 5" key="2">
    <citation type="submission" date="2020-07" db="EMBL/GenBank/DDBJ databases">
        <title>Sequencing the genomes of 1000 actinobacteria strains.</title>
        <authorList>
            <person name="Klenk H.-P."/>
        </authorList>
    </citation>
    <scope>NUCLEOTIDE SEQUENCE [LARGE SCALE GENOMIC DNA]</scope>
    <source>
        <strain evidence="2 5">DSM 45117</strain>
    </source>
</reference>
<keyword evidence="5" id="KW-1185">Reference proteome</keyword>
<dbReference type="GO" id="GO:0016301">
    <property type="term" value="F:kinase activity"/>
    <property type="evidence" value="ECO:0007669"/>
    <property type="project" value="UniProtKB-KW"/>
</dbReference>
<dbReference type="Proteomes" id="UP000199052">
    <property type="component" value="Unassembled WGS sequence"/>
</dbReference>
<gene>
    <name evidence="2" type="ORF">FHR37_002927</name>
    <name evidence="3" type="ORF">SAMN05421678_12828</name>
</gene>
<dbReference type="OrthoDB" id="4558647at2"/>
<accession>A0A1I3C194</accession>
<evidence type="ECO:0000313" key="4">
    <source>
        <dbReference type="Proteomes" id="UP000199052"/>
    </source>
</evidence>
<feature type="domain" description="Aminoglycoside phosphotransferase" evidence="1">
    <location>
        <begin position="129"/>
        <end position="359"/>
    </location>
</feature>
<dbReference type="SUPFAM" id="SSF56112">
    <property type="entry name" value="Protein kinase-like (PK-like)"/>
    <property type="match status" value="2"/>
</dbReference>
<dbReference type="STRING" id="504797.SAMN05421678_12828"/>
<dbReference type="Gene3D" id="3.90.1200.10">
    <property type="match status" value="2"/>
</dbReference>